<dbReference type="AlphaFoldDB" id="A0AA36JDV1"/>
<organism evidence="2 3">
    <name type="scientific">Effrenium voratum</name>
    <dbReference type="NCBI Taxonomy" id="2562239"/>
    <lineage>
        <taxon>Eukaryota</taxon>
        <taxon>Sar</taxon>
        <taxon>Alveolata</taxon>
        <taxon>Dinophyceae</taxon>
        <taxon>Suessiales</taxon>
        <taxon>Symbiodiniaceae</taxon>
        <taxon>Effrenium</taxon>
    </lineage>
</organism>
<evidence type="ECO:0000313" key="2">
    <source>
        <dbReference type="EMBL" id="CAJ1403859.1"/>
    </source>
</evidence>
<evidence type="ECO:0000256" key="1">
    <source>
        <dbReference type="SAM" id="MobiDB-lite"/>
    </source>
</evidence>
<dbReference type="Proteomes" id="UP001178507">
    <property type="component" value="Unassembled WGS sequence"/>
</dbReference>
<reference evidence="2" key="1">
    <citation type="submission" date="2023-08" db="EMBL/GenBank/DDBJ databases">
        <authorList>
            <person name="Chen Y."/>
            <person name="Shah S."/>
            <person name="Dougan E. K."/>
            <person name="Thang M."/>
            <person name="Chan C."/>
        </authorList>
    </citation>
    <scope>NUCLEOTIDE SEQUENCE</scope>
</reference>
<feature type="compositionally biased region" description="Basic and acidic residues" evidence="1">
    <location>
        <begin position="1"/>
        <end position="15"/>
    </location>
</feature>
<keyword evidence="3" id="KW-1185">Reference proteome</keyword>
<comment type="caution">
    <text evidence="2">The sequence shown here is derived from an EMBL/GenBank/DDBJ whole genome shotgun (WGS) entry which is preliminary data.</text>
</comment>
<sequence length="266" mass="28940">MSVVKRERARAEREERRKRKREALDLGGGPAPPATAPKASSLSEAAKLPPKQPDVEPGATVTFLFEHESIELPLQRLLEGAAPGWLLASAEDLSGAAVSCEETPVPPEQRQAFRVLLRVLAERQQLGVVFSRRPKHLVHAFLVCHLLGLEHCAAELRETFLRAPAQVLATCRGSSAALLRALDLGLAQVGSARVPESPCLKLHQAAEFLLRAEGSSLLLARQLGRVLDASGENLSTLWRAARLLRLEEPQLLLKAAAERLQVDLGE</sequence>
<feature type="region of interest" description="Disordered" evidence="1">
    <location>
        <begin position="1"/>
        <end position="55"/>
    </location>
</feature>
<feature type="non-terminal residue" evidence="2">
    <location>
        <position position="1"/>
    </location>
</feature>
<dbReference type="EMBL" id="CAUJNA010003513">
    <property type="protein sequence ID" value="CAJ1403859.1"/>
    <property type="molecule type" value="Genomic_DNA"/>
</dbReference>
<accession>A0AA36JDV1</accession>
<evidence type="ECO:0000313" key="3">
    <source>
        <dbReference type="Proteomes" id="UP001178507"/>
    </source>
</evidence>
<proteinExistence type="predicted"/>
<gene>
    <name evidence="2" type="ORF">EVOR1521_LOCUS26432</name>
</gene>
<name>A0AA36JDV1_9DINO</name>
<protein>
    <submittedName>
        <fullName evidence="2">Uncharacterized protein</fullName>
    </submittedName>
</protein>